<dbReference type="GO" id="GO:0098796">
    <property type="term" value="C:membrane protein complex"/>
    <property type="evidence" value="ECO:0007669"/>
    <property type="project" value="UniProtKB-ARBA"/>
</dbReference>
<dbReference type="Pfam" id="PF00005">
    <property type="entry name" value="ABC_tran"/>
    <property type="match status" value="1"/>
</dbReference>
<dbReference type="SMART" id="SM00382">
    <property type="entry name" value="AAA"/>
    <property type="match status" value="1"/>
</dbReference>
<evidence type="ECO:0000259" key="5">
    <source>
        <dbReference type="PROSITE" id="PS50893"/>
    </source>
</evidence>
<dbReference type="FunFam" id="3.40.50.300:FF:000032">
    <property type="entry name" value="Export ABC transporter ATP-binding protein"/>
    <property type="match status" value="1"/>
</dbReference>
<gene>
    <name evidence="6" type="ORF">UFOPK1909_00898</name>
</gene>
<dbReference type="SUPFAM" id="SSF52540">
    <property type="entry name" value="P-loop containing nucleoside triphosphate hydrolases"/>
    <property type="match status" value="1"/>
</dbReference>
<dbReference type="AlphaFoldDB" id="A0A6J6INL5"/>
<keyword evidence="4" id="KW-0067">ATP-binding</keyword>
<name>A0A6J6INL5_9ZZZZ</name>
<dbReference type="InterPro" id="IPR017871">
    <property type="entry name" value="ABC_transporter-like_CS"/>
</dbReference>
<dbReference type="GO" id="GO:0016887">
    <property type="term" value="F:ATP hydrolysis activity"/>
    <property type="evidence" value="ECO:0007669"/>
    <property type="project" value="InterPro"/>
</dbReference>
<dbReference type="PROSITE" id="PS50893">
    <property type="entry name" value="ABC_TRANSPORTER_2"/>
    <property type="match status" value="1"/>
</dbReference>
<organism evidence="6">
    <name type="scientific">freshwater metagenome</name>
    <dbReference type="NCBI Taxonomy" id="449393"/>
    <lineage>
        <taxon>unclassified sequences</taxon>
        <taxon>metagenomes</taxon>
        <taxon>ecological metagenomes</taxon>
    </lineage>
</organism>
<dbReference type="PANTHER" id="PTHR42798:SF7">
    <property type="entry name" value="ALPHA-D-RIBOSE 1-METHYLPHOSPHONATE 5-TRIPHOSPHATE SYNTHASE SUBUNIT PHNL"/>
    <property type="match status" value="1"/>
</dbReference>
<keyword evidence="3" id="KW-0547">Nucleotide-binding</keyword>
<dbReference type="EMBL" id="CAEZVD010000113">
    <property type="protein sequence ID" value="CAB4626207.1"/>
    <property type="molecule type" value="Genomic_DNA"/>
</dbReference>
<evidence type="ECO:0000256" key="2">
    <source>
        <dbReference type="ARBA" id="ARBA00022448"/>
    </source>
</evidence>
<dbReference type="PROSITE" id="PS00211">
    <property type="entry name" value="ABC_TRANSPORTER_1"/>
    <property type="match status" value="1"/>
</dbReference>
<protein>
    <submittedName>
        <fullName evidence="6">Unannotated protein</fullName>
    </submittedName>
</protein>
<dbReference type="PANTHER" id="PTHR42798">
    <property type="entry name" value="LIPOPROTEIN-RELEASING SYSTEM ATP-BINDING PROTEIN LOLD"/>
    <property type="match status" value="1"/>
</dbReference>
<dbReference type="GO" id="GO:0022857">
    <property type="term" value="F:transmembrane transporter activity"/>
    <property type="evidence" value="ECO:0007669"/>
    <property type="project" value="UniProtKB-ARBA"/>
</dbReference>
<sequence>MNSNYLISAVDLKRTFGQGESSVQALGGVSLDVSSGELVAIMGASGSGKSTLLAALGGLDLVDEGEVFIEGRSLGELKAKEASRLRRQSLGFIFQDLNLVSSLTIEENVALPLELDGIKQRELKHLVVKALDEMGIASISKRYPDQVSGGQRQRAAVARCFIGGRKILLADEPTGALDSRSSEEVIRQIRSKVDQGLAGVIVTHDAKIAGWADRILTMRDGVIIDEVNASKSGGRH</sequence>
<dbReference type="InterPro" id="IPR027417">
    <property type="entry name" value="P-loop_NTPase"/>
</dbReference>
<keyword evidence="2" id="KW-0813">Transport</keyword>
<feature type="domain" description="ABC transporter" evidence="5">
    <location>
        <begin position="7"/>
        <end position="236"/>
    </location>
</feature>
<dbReference type="InterPro" id="IPR003439">
    <property type="entry name" value="ABC_transporter-like_ATP-bd"/>
</dbReference>
<evidence type="ECO:0000256" key="1">
    <source>
        <dbReference type="ARBA" id="ARBA00005417"/>
    </source>
</evidence>
<comment type="similarity">
    <text evidence="1">Belongs to the ABC transporter superfamily.</text>
</comment>
<dbReference type="GO" id="GO:0005524">
    <property type="term" value="F:ATP binding"/>
    <property type="evidence" value="ECO:0007669"/>
    <property type="project" value="UniProtKB-KW"/>
</dbReference>
<proteinExistence type="inferred from homology"/>
<reference evidence="6" key="1">
    <citation type="submission" date="2020-05" db="EMBL/GenBank/DDBJ databases">
        <authorList>
            <person name="Chiriac C."/>
            <person name="Salcher M."/>
            <person name="Ghai R."/>
            <person name="Kavagutti S V."/>
        </authorList>
    </citation>
    <scope>NUCLEOTIDE SEQUENCE</scope>
</reference>
<evidence type="ECO:0000313" key="6">
    <source>
        <dbReference type="EMBL" id="CAB4626207.1"/>
    </source>
</evidence>
<accession>A0A6J6INL5</accession>
<dbReference type="Gene3D" id="3.40.50.300">
    <property type="entry name" value="P-loop containing nucleotide triphosphate hydrolases"/>
    <property type="match status" value="1"/>
</dbReference>
<dbReference type="CDD" id="cd03255">
    <property type="entry name" value="ABC_MJ0796_LolCDE_FtsE"/>
    <property type="match status" value="1"/>
</dbReference>
<dbReference type="InterPro" id="IPR017911">
    <property type="entry name" value="MacB-like_ATP-bd"/>
</dbReference>
<evidence type="ECO:0000256" key="4">
    <source>
        <dbReference type="ARBA" id="ARBA00022840"/>
    </source>
</evidence>
<dbReference type="InterPro" id="IPR003593">
    <property type="entry name" value="AAA+_ATPase"/>
</dbReference>
<evidence type="ECO:0000256" key="3">
    <source>
        <dbReference type="ARBA" id="ARBA00022741"/>
    </source>
</evidence>